<dbReference type="EMBL" id="JBIMSN010000060">
    <property type="protein sequence ID" value="MFH5229828.1"/>
    <property type="molecule type" value="Genomic_DNA"/>
</dbReference>
<evidence type="ECO:0000313" key="5">
    <source>
        <dbReference type="Proteomes" id="UP001609175"/>
    </source>
</evidence>
<sequence length="123" mass="13683">MAGAGFQASENDGTWRHPAVITQAADSVEAQHRARVKRYTIIMSFRIPALLLAALTYSMFENAWISVAIIAVSIPLPWVAVLIANDRPPRRKNEPRPYNYGPESFTRTEVPAIEPARHTVIDG</sequence>
<keyword evidence="1" id="KW-0812">Transmembrane</keyword>
<dbReference type="EMBL" id="JBIMSP010000006">
    <property type="protein sequence ID" value="MFH5241464.1"/>
    <property type="molecule type" value="Genomic_DNA"/>
</dbReference>
<reference evidence="5 6" key="1">
    <citation type="submission" date="2024-10" db="EMBL/GenBank/DDBJ databases">
        <authorList>
            <person name="Riesco R."/>
        </authorList>
    </citation>
    <scope>NUCLEOTIDE SEQUENCE [LARGE SCALE GENOMIC DNA]</scope>
    <source>
        <strain evidence="4 6">NCIMB 15448</strain>
        <strain evidence="2 5">NCIMB 15449</strain>
        <strain evidence="3 7">NCIMB 15450</strain>
    </source>
</reference>
<dbReference type="Proteomes" id="UP001609219">
    <property type="component" value="Unassembled WGS sequence"/>
</dbReference>
<evidence type="ECO:0000313" key="6">
    <source>
        <dbReference type="Proteomes" id="UP001609176"/>
    </source>
</evidence>
<evidence type="ECO:0000313" key="2">
    <source>
        <dbReference type="EMBL" id="MFH5206737.1"/>
    </source>
</evidence>
<feature type="transmembrane region" description="Helical" evidence="1">
    <location>
        <begin position="39"/>
        <end position="57"/>
    </location>
</feature>
<dbReference type="InterPro" id="IPR021449">
    <property type="entry name" value="DUF3099"/>
</dbReference>
<keyword evidence="1" id="KW-1133">Transmembrane helix</keyword>
<dbReference type="RefSeq" id="WP_395112123.1">
    <property type="nucleotide sequence ID" value="NZ_JBIMSN010000060.1"/>
</dbReference>
<comment type="caution">
    <text evidence="3">The sequence shown here is derived from an EMBL/GenBank/DDBJ whole genome shotgun (WGS) entry which is preliminary data.</text>
</comment>
<dbReference type="Proteomes" id="UP001609176">
    <property type="component" value="Unassembled WGS sequence"/>
</dbReference>
<keyword evidence="1" id="KW-0472">Membrane</keyword>
<name>A0ABW7K470_9NOCA</name>
<evidence type="ECO:0000313" key="7">
    <source>
        <dbReference type="Proteomes" id="UP001609219"/>
    </source>
</evidence>
<evidence type="ECO:0000313" key="3">
    <source>
        <dbReference type="EMBL" id="MFH5229828.1"/>
    </source>
</evidence>
<dbReference type="Proteomes" id="UP001609175">
    <property type="component" value="Unassembled WGS sequence"/>
</dbReference>
<gene>
    <name evidence="4" type="ORF">ACHIPV_06125</name>
    <name evidence="2" type="ORF">ACHIPZ_00605</name>
    <name evidence="3" type="ORF">ACHIRB_14790</name>
</gene>
<keyword evidence="7" id="KW-1185">Reference proteome</keyword>
<evidence type="ECO:0000313" key="4">
    <source>
        <dbReference type="EMBL" id="MFH5241464.1"/>
    </source>
</evidence>
<accession>A0ABW7K470</accession>
<organism evidence="3 7">
    <name type="scientific">Antrihabitans spumae</name>
    <dbReference type="NCBI Taxonomy" id="3373370"/>
    <lineage>
        <taxon>Bacteria</taxon>
        <taxon>Bacillati</taxon>
        <taxon>Actinomycetota</taxon>
        <taxon>Actinomycetes</taxon>
        <taxon>Mycobacteriales</taxon>
        <taxon>Nocardiaceae</taxon>
        <taxon>Antrihabitans</taxon>
    </lineage>
</organism>
<protein>
    <submittedName>
        <fullName evidence="3">DUF3099 domain-containing protein</fullName>
    </submittedName>
</protein>
<feature type="transmembrane region" description="Helical" evidence="1">
    <location>
        <begin position="63"/>
        <end position="84"/>
    </location>
</feature>
<dbReference type="Pfam" id="PF11298">
    <property type="entry name" value="DUF3099"/>
    <property type="match status" value="1"/>
</dbReference>
<dbReference type="EMBL" id="JBIMSO010000002">
    <property type="protein sequence ID" value="MFH5206737.1"/>
    <property type="molecule type" value="Genomic_DNA"/>
</dbReference>
<proteinExistence type="predicted"/>
<evidence type="ECO:0000256" key="1">
    <source>
        <dbReference type="SAM" id="Phobius"/>
    </source>
</evidence>